<organism evidence="1 2">
    <name type="scientific">Leucogyrophana mollusca</name>
    <dbReference type="NCBI Taxonomy" id="85980"/>
    <lineage>
        <taxon>Eukaryota</taxon>
        <taxon>Fungi</taxon>
        <taxon>Dikarya</taxon>
        <taxon>Basidiomycota</taxon>
        <taxon>Agaricomycotina</taxon>
        <taxon>Agaricomycetes</taxon>
        <taxon>Agaricomycetidae</taxon>
        <taxon>Boletales</taxon>
        <taxon>Boletales incertae sedis</taxon>
        <taxon>Leucogyrophana</taxon>
    </lineage>
</organism>
<dbReference type="Proteomes" id="UP000790709">
    <property type="component" value="Unassembled WGS sequence"/>
</dbReference>
<comment type="caution">
    <text evidence="1">The sequence shown here is derived from an EMBL/GenBank/DDBJ whole genome shotgun (WGS) entry which is preliminary data.</text>
</comment>
<gene>
    <name evidence="1" type="ORF">BV22DRAFT_979663</name>
</gene>
<accession>A0ACB8AX41</accession>
<protein>
    <submittedName>
        <fullName evidence="1">Uncharacterized protein</fullName>
    </submittedName>
</protein>
<feature type="non-terminal residue" evidence="1">
    <location>
        <position position="1"/>
    </location>
</feature>
<dbReference type="EMBL" id="MU266889">
    <property type="protein sequence ID" value="KAH7917951.1"/>
    <property type="molecule type" value="Genomic_DNA"/>
</dbReference>
<keyword evidence="2" id="KW-1185">Reference proteome</keyword>
<reference evidence="1" key="1">
    <citation type="journal article" date="2021" name="New Phytol.">
        <title>Evolutionary innovations through gain and loss of genes in the ectomycorrhizal Boletales.</title>
        <authorList>
            <person name="Wu G."/>
            <person name="Miyauchi S."/>
            <person name="Morin E."/>
            <person name="Kuo A."/>
            <person name="Drula E."/>
            <person name="Varga T."/>
            <person name="Kohler A."/>
            <person name="Feng B."/>
            <person name="Cao Y."/>
            <person name="Lipzen A."/>
            <person name="Daum C."/>
            <person name="Hundley H."/>
            <person name="Pangilinan J."/>
            <person name="Johnson J."/>
            <person name="Barry K."/>
            <person name="LaButti K."/>
            <person name="Ng V."/>
            <person name="Ahrendt S."/>
            <person name="Min B."/>
            <person name="Choi I.G."/>
            <person name="Park H."/>
            <person name="Plett J.M."/>
            <person name="Magnuson J."/>
            <person name="Spatafora J.W."/>
            <person name="Nagy L.G."/>
            <person name="Henrissat B."/>
            <person name="Grigoriev I.V."/>
            <person name="Yang Z.L."/>
            <person name="Xu J."/>
            <person name="Martin F.M."/>
        </authorList>
    </citation>
    <scope>NUCLEOTIDE SEQUENCE</scope>
    <source>
        <strain evidence="1">KUC20120723A-06</strain>
    </source>
</reference>
<feature type="non-terminal residue" evidence="1">
    <location>
        <position position="115"/>
    </location>
</feature>
<sequence>GPLTNGKIWHVTSSTPGLLAWCAVIVIFLLSPDKGFSKERHGPESGMVYPDMFYHYKKLFVMKWNTQRLQDIVKNIGNYVFGDPTSGCQQNVSREDLSAAMENSMAALDMDSDNE</sequence>
<proteinExistence type="predicted"/>
<evidence type="ECO:0000313" key="1">
    <source>
        <dbReference type="EMBL" id="KAH7917951.1"/>
    </source>
</evidence>
<evidence type="ECO:0000313" key="2">
    <source>
        <dbReference type="Proteomes" id="UP000790709"/>
    </source>
</evidence>
<name>A0ACB8AX41_9AGAM</name>